<dbReference type="AlphaFoldDB" id="A0A813AX38"/>
<dbReference type="GO" id="GO:0008237">
    <property type="term" value="F:metallopeptidase activity"/>
    <property type="evidence" value="ECO:0007669"/>
    <property type="project" value="InterPro"/>
</dbReference>
<protein>
    <recommendedName>
        <fullName evidence="7">EcxA zinc-binding domain-containing protein</fullName>
    </recommendedName>
</protein>
<sequence>MAVVRAAALAGLLLEWIEWPVFAFSHEDTECRTGETEFPAFLQMGLNLQSLGAESRGQVSTLPADVRGRGLCPSLFPRCDSLPQICENSSPNMFRLGTASAGSARDPENLALDLTNALRGGMIQILVMALFKQGAYTDEQGLLAERATPLEDSSSTLLELRLSGDGRSVDVYKPVMDLRTSDPQSRHALRAGIGNGLQASLPRLHCIGAAGAEDRIIVDMSSFLELGFFVVDTGDLGFDVTVIKAKEFPTNLDITADYGPSVPLLRVGYSVVLLPETAMEPRENDDRLLYFDTQYQDKGSHKKKAHQKLSEAVDSHISMIWRYNLRRLPGHTIRFYVDPSVPARWRPYFKKGVEAWNEAFTLIERPQAVRAMLPEDEDWPADYDMSDARFSAITWDTSEETLSMGIAKVDPRSGEILKCDVIMGDSWVKTYLDELEMEFVNFTNFLSKTPSVSVLLHQDVVEPGQTSTRRILELLQQGSTDRKSRSFGFAAAYMQKRLRRSELEALLGSGLQEIVTHEVGHCLGLRHNFKGSMGVSHECLRDLHCTAVHGTTASVMDYVPVNLPRPGDSLTHVWSPTIGEYDKLAIRYGYTHIQSPLDASTEEILEEVRRRAEGIQTCYDDDLYLGEDPSCLDYDLSADPVHYWDQQLDLYADIQNHLLEMSVAPSESYSLYGKAVHSVVGGFLPEIGINAVYYLGGINNTYLHKYTDQTRRSRQPMPAETQRRALAVILRLLPPAPELQQICWSWERADANLPYLVDGDQLQGAIESLDLTGLVRRLRRLLLEEALRSERLLQLYKQETLLIAGEAEVFPVSEFLSTLVYGVMSAGLDRITSDDERDLQRTFVQILTSKFPAQAQVLPAEVMTQLQYFHSFVYEMTEGALDRLPTTARGAEWAFCAAFNKTCTCTGLVRVRLANISSSGQWSGTDKACLPSHFAINASTDQTSWCECLSLTKTDLDQREESAVQTQILQDMSDYTAHIVQETDDLDPSKIQLHRPGRVIELPNGELQPDSKRVQLGGVAFCLRAMAFQDAFYFDKNGLGLSEDLPFPLDASLYREINVGDALDERAPELNAVFLRPRLVQVTPPRATLGLPNTLLTSQHQHPGPSSIPWPKTGDGEPRHKAVKVSNAHHRNHRKVAPRRHHRMGRGAFDFTVVFSGYDHDKHADFELVPRVIGKGGCNMLPFPRMGASARVCGQGSGLSESEANAGTHGEPDDRLQLVVCCSTKDVMDEAMQWAQNFLGELRTHFRRFCRKKGFPCPELYCMYSRSDHD</sequence>
<feature type="region of interest" description="Disordered" evidence="1">
    <location>
        <begin position="1098"/>
        <end position="1141"/>
    </location>
</feature>
<dbReference type="EMBL" id="CAJNJA010065030">
    <property type="protein sequence ID" value="CAE7884631.1"/>
    <property type="molecule type" value="Genomic_DNA"/>
</dbReference>
<name>A0A813AX38_9DINO</name>
<keyword evidence="2" id="KW-0732">Signal</keyword>
<dbReference type="Gene3D" id="3.40.390.10">
    <property type="entry name" value="Collagenase (Catalytic Domain)"/>
    <property type="match status" value="1"/>
</dbReference>
<dbReference type="SUPFAM" id="SSF55486">
    <property type="entry name" value="Metalloproteases ('zincins'), catalytic domain"/>
    <property type="match status" value="1"/>
</dbReference>
<comment type="caution">
    <text evidence="5">The sequence shown here is derived from an EMBL/GenBank/DDBJ whole genome shotgun (WGS) entry which is preliminary data.</text>
</comment>
<dbReference type="Pfam" id="PF22675">
    <property type="entry name" value="KH-I_KHDC4-BBP"/>
    <property type="match status" value="1"/>
</dbReference>
<dbReference type="CDD" id="cd04276">
    <property type="entry name" value="ZnMc_MMP_like_2"/>
    <property type="match status" value="1"/>
</dbReference>
<dbReference type="Proteomes" id="UP000601435">
    <property type="component" value="Unassembled WGS sequence"/>
</dbReference>
<dbReference type="InterPro" id="IPR024079">
    <property type="entry name" value="MetalloPept_cat_dom_sf"/>
</dbReference>
<feature type="chain" id="PRO_5032409162" description="EcxA zinc-binding domain-containing protein" evidence="2">
    <location>
        <begin position="24"/>
        <end position="1270"/>
    </location>
</feature>
<dbReference type="InterPro" id="IPR032534">
    <property type="entry name" value="EcxA_zinc-bd"/>
</dbReference>
<dbReference type="Pfam" id="PF16313">
    <property type="entry name" value="DUF4953"/>
    <property type="match status" value="1"/>
</dbReference>
<dbReference type="OrthoDB" id="406838at2759"/>
<evidence type="ECO:0000259" key="4">
    <source>
        <dbReference type="Pfam" id="PF22675"/>
    </source>
</evidence>
<feature type="compositionally biased region" description="Basic residues" evidence="1">
    <location>
        <begin position="1121"/>
        <end position="1141"/>
    </location>
</feature>
<evidence type="ECO:0000256" key="2">
    <source>
        <dbReference type="SAM" id="SignalP"/>
    </source>
</evidence>
<accession>A0A813AX38</accession>
<feature type="domain" description="EcxA zinc-binding" evidence="3">
    <location>
        <begin position="503"/>
        <end position="825"/>
    </location>
</feature>
<organism evidence="5 6">
    <name type="scientific">Symbiodinium necroappetens</name>
    <dbReference type="NCBI Taxonomy" id="1628268"/>
    <lineage>
        <taxon>Eukaryota</taxon>
        <taxon>Sar</taxon>
        <taxon>Alveolata</taxon>
        <taxon>Dinophyceae</taxon>
        <taxon>Suessiales</taxon>
        <taxon>Symbiodiniaceae</taxon>
        <taxon>Symbiodinium</taxon>
    </lineage>
</organism>
<evidence type="ECO:0000259" key="3">
    <source>
        <dbReference type="Pfam" id="PF16313"/>
    </source>
</evidence>
<dbReference type="InterPro" id="IPR055256">
    <property type="entry name" value="KH_1_KHDC4/BBP-like"/>
</dbReference>
<reference evidence="5" key="1">
    <citation type="submission" date="2021-02" db="EMBL/GenBank/DDBJ databases">
        <authorList>
            <person name="Dougan E. K."/>
            <person name="Rhodes N."/>
            <person name="Thang M."/>
            <person name="Chan C."/>
        </authorList>
    </citation>
    <scope>NUCLEOTIDE SEQUENCE</scope>
</reference>
<dbReference type="PANTHER" id="PTHR38478:SF1">
    <property type="entry name" value="ZINC DEPENDENT METALLOPROTEASE DOMAIN LIPOPROTEIN"/>
    <property type="match status" value="1"/>
</dbReference>
<evidence type="ECO:0000313" key="5">
    <source>
        <dbReference type="EMBL" id="CAE7884631.1"/>
    </source>
</evidence>
<proteinExistence type="predicted"/>
<feature type="signal peptide" evidence="2">
    <location>
        <begin position="1"/>
        <end position="23"/>
    </location>
</feature>
<keyword evidence="6" id="KW-1185">Reference proteome</keyword>
<evidence type="ECO:0008006" key="7">
    <source>
        <dbReference type="Google" id="ProtNLM"/>
    </source>
</evidence>
<feature type="domain" description="KHDC4/BBP-like KH-domain type I" evidence="4">
    <location>
        <begin position="1163"/>
        <end position="1239"/>
    </location>
</feature>
<dbReference type="PANTHER" id="PTHR38478">
    <property type="entry name" value="PEPTIDASE M1A AND M12B"/>
    <property type="match status" value="1"/>
</dbReference>
<gene>
    <name evidence="5" type="ORF">SNEC2469_LOCUS29183</name>
</gene>
<dbReference type="InterPro" id="IPR034032">
    <property type="entry name" value="Zn_MMP-like_bac"/>
</dbReference>
<evidence type="ECO:0000256" key="1">
    <source>
        <dbReference type="SAM" id="MobiDB-lite"/>
    </source>
</evidence>
<evidence type="ECO:0000313" key="6">
    <source>
        <dbReference type="Proteomes" id="UP000601435"/>
    </source>
</evidence>